<comment type="caution">
    <text evidence="1">The sequence shown here is derived from an EMBL/GenBank/DDBJ whole genome shotgun (WGS) entry which is preliminary data.</text>
</comment>
<organism evidence="1 2">
    <name type="scientific">Stephania japonica</name>
    <dbReference type="NCBI Taxonomy" id="461633"/>
    <lineage>
        <taxon>Eukaryota</taxon>
        <taxon>Viridiplantae</taxon>
        <taxon>Streptophyta</taxon>
        <taxon>Embryophyta</taxon>
        <taxon>Tracheophyta</taxon>
        <taxon>Spermatophyta</taxon>
        <taxon>Magnoliopsida</taxon>
        <taxon>Ranunculales</taxon>
        <taxon>Menispermaceae</taxon>
        <taxon>Menispermoideae</taxon>
        <taxon>Cissampelideae</taxon>
        <taxon>Stephania</taxon>
    </lineage>
</organism>
<accession>A0AAP0PHG3</accession>
<evidence type="ECO:0000313" key="1">
    <source>
        <dbReference type="EMBL" id="KAK9145058.1"/>
    </source>
</evidence>
<evidence type="ECO:0000313" key="2">
    <source>
        <dbReference type="Proteomes" id="UP001417504"/>
    </source>
</evidence>
<reference evidence="1 2" key="1">
    <citation type="submission" date="2024-01" db="EMBL/GenBank/DDBJ databases">
        <title>Genome assemblies of Stephania.</title>
        <authorList>
            <person name="Yang L."/>
        </authorList>
    </citation>
    <scope>NUCLEOTIDE SEQUENCE [LARGE SCALE GENOMIC DNA]</scope>
    <source>
        <strain evidence="1">QJT</strain>
        <tissue evidence="1">Leaf</tissue>
    </source>
</reference>
<name>A0AAP0PHG3_9MAGN</name>
<protein>
    <submittedName>
        <fullName evidence="1">Uncharacterized protein</fullName>
    </submittedName>
</protein>
<sequence length="151" mass="16634">MYEVKGEGQKGHLMLYIYKPFHNQTLLFIHYSSSPLLKTAAPSFSSISTSSPHHSRSLSLPLHFTLAVLSRSPSPRSSSLTLSVLPSQPHISLAFGGLSRWNSLSPPPPLSFVGSVTTSPEPSPKLDWIIGVRYRKSGSRVRISDLSYESR</sequence>
<proteinExistence type="predicted"/>
<gene>
    <name evidence="1" type="ORF">Sjap_004961</name>
</gene>
<dbReference type="EMBL" id="JBBNAE010000002">
    <property type="protein sequence ID" value="KAK9145058.1"/>
    <property type="molecule type" value="Genomic_DNA"/>
</dbReference>
<dbReference type="Proteomes" id="UP001417504">
    <property type="component" value="Unassembled WGS sequence"/>
</dbReference>
<dbReference type="AlphaFoldDB" id="A0AAP0PHG3"/>
<keyword evidence="2" id="KW-1185">Reference proteome</keyword>